<feature type="transmembrane region" description="Helical" evidence="2">
    <location>
        <begin position="215"/>
        <end position="235"/>
    </location>
</feature>
<gene>
    <name evidence="3" type="ORF">ACFQMH_37610</name>
</gene>
<evidence type="ECO:0000313" key="3">
    <source>
        <dbReference type="EMBL" id="MFC7017307.1"/>
    </source>
</evidence>
<feature type="region of interest" description="Disordered" evidence="1">
    <location>
        <begin position="1"/>
        <end position="26"/>
    </location>
</feature>
<keyword evidence="2" id="KW-0812">Transmembrane</keyword>
<feature type="transmembrane region" description="Helical" evidence="2">
    <location>
        <begin position="181"/>
        <end position="203"/>
    </location>
</feature>
<dbReference type="Proteomes" id="UP001596409">
    <property type="component" value="Unassembled WGS sequence"/>
</dbReference>
<feature type="transmembrane region" description="Helical" evidence="2">
    <location>
        <begin position="287"/>
        <end position="309"/>
    </location>
</feature>
<dbReference type="Pfam" id="PF06772">
    <property type="entry name" value="LtrA"/>
    <property type="match status" value="1"/>
</dbReference>
<protein>
    <submittedName>
        <fullName evidence="3">Low temperature requirement protein A</fullName>
    </submittedName>
</protein>
<evidence type="ECO:0000256" key="2">
    <source>
        <dbReference type="SAM" id="Phobius"/>
    </source>
</evidence>
<evidence type="ECO:0000313" key="4">
    <source>
        <dbReference type="Proteomes" id="UP001596409"/>
    </source>
</evidence>
<proteinExistence type="predicted"/>
<dbReference type="RefSeq" id="WP_229881786.1">
    <property type="nucleotide sequence ID" value="NZ_BMWA01000052.1"/>
</dbReference>
<accession>A0ABW2EEU0</accession>
<feature type="transmembrane region" description="Helical" evidence="2">
    <location>
        <begin position="124"/>
        <end position="142"/>
    </location>
</feature>
<feature type="transmembrane region" description="Helical" evidence="2">
    <location>
        <begin position="373"/>
        <end position="389"/>
    </location>
</feature>
<keyword evidence="2" id="KW-0472">Membrane</keyword>
<name>A0ABW2EEU0_9ACTN</name>
<dbReference type="PANTHER" id="PTHR36840:SF1">
    <property type="entry name" value="BLL5714 PROTEIN"/>
    <property type="match status" value="1"/>
</dbReference>
<reference evidence="4" key="1">
    <citation type="journal article" date="2019" name="Int. J. Syst. Evol. Microbiol.">
        <title>The Global Catalogue of Microorganisms (GCM) 10K type strain sequencing project: providing services to taxonomists for standard genome sequencing and annotation.</title>
        <authorList>
            <consortium name="The Broad Institute Genomics Platform"/>
            <consortium name="The Broad Institute Genome Sequencing Center for Infectious Disease"/>
            <person name="Wu L."/>
            <person name="Ma J."/>
        </authorList>
    </citation>
    <scope>NUCLEOTIDE SEQUENCE [LARGE SCALE GENOMIC DNA]</scope>
    <source>
        <strain evidence="4">JCM 4855</strain>
    </source>
</reference>
<dbReference type="InterPro" id="IPR010640">
    <property type="entry name" value="Low_temperature_requirement_A"/>
</dbReference>
<evidence type="ECO:0000256" key="1">
    <source>
        <dbReference type="SAM" id="MobiDB-lite"/>
    </source>
</evidence>
<comment type="caution">
    <text evidence="3">The sequence shown here is derived from an EMBL/GenBank/DDBJ whole genome shotgun (WGS) entry which is preliminary data.</text>
</comment>
<keyword evidence="2" id="KW-1133">Transmembrane helix</keyword>
<organism evidence="3 4">
    <name type="scientific">Streptomyces viridiviolaceus</name>
    <dbReference type="NCBI Taxonomy" id="68282"/>
    <lineage>
        <taxon>Bacteria</taxon>
        <taxon>Bacillati</taxon>
        <taxon>Actinomycetota</taxon>
        <taxon>Actinomycetes</taxon>
        <taxon>Kitasatosporales</taxon>
        <taxon>Streptomycetaceae</taxon>
        <taxon>Streptomyces</taxon>
    </lineage>
</organism>
<feature type="transmembrane region" description="Helical" evidence="2">
    <location>
        <begin position="321"/>
        <end position="343"/>
    </location>
</feature>
<feature type="transmembrane region" description="Helical" evidence="2">
    <location>
        <begin position="65"/>
        <end position="86"/>
    </location>
</feature>
<feature type="transmembrane region" description="Helical" evidence="2">
    <location>
        <begin position="350"/>
        <end position="367"/>
    </location>
</feature>
<sequence>MRNPGKAAAVSAPRRHTMSGRDPGEAHRSATPLELFVDLCFVVAVAQAAESLHEALAHGHYASGALRFALVFFTIWWAWMNFTWFASAYDPDDTPYRLTVLVQITGSLVLAAGVARAFDHGDLLVITLGYAVLRTALAALWLRAGLADPARRRTTLRFAAGVTICQLGWIALLFLPQAVQLPGIVVMILAEVLVPVWAQSAGMTPWHPHHIAERYELFTLIVLGESVAAATVAVRGAFDRNHGTGELYALAGGGLLMAFSMWWLYFTKPAHTLLATTHQAHRRRFTWAYGHYLVFASAAAEGAGLAAYADHLASHTDASSVAPAMTVTVPAAVFLVTVWAVHLRPHQRRAAECLPFAFSAVGILLAAWLPAPALVTGLLLAGLVAVVTVRQRNGDGRRHTTPGRASVRYGSNFGALIRKRAMRLRLNVTVMAAAQSSSRTSPTSRPDSDAAP</sequence>
<keyword evidence="4" id="KW-1185">Reference proteome</keyword>
<feature type="transmembrane region" description="Helical" evidence="2">
    <location>
        <begin position="247"/>
        <end position="266"/>
    </location>
</feature>
<dbReference type="PANTHER" id="PTHR36840">
    <property type="entry name" value="BLL5714 PROTEIN"/>
    <property type="match status" value="1"/>
</dbReference>
<dbReference type="EMBL" id="JBHSYM010000096">
    <property type="protein sequence ID" value="MFC7017307.1"/>
    <property type="molecule type" value="Genomic_DNA"/>
</dbReference>
<feature type="transmembrane region" description="Helical" evidence="2">
    <location>
        <begin position="154"/>
        <end position="175"/>
    </location>
</feature>